<dbReference type="OrthoDB" id="9999060at2"/>
<accession>A0A1G7LA85</accession>
<dbReference type="Proteomes" id="UP000198994">
    <property type="component" value="Unassembled WGS sequence"/>
</dbReference>
<dbReference type="Pfam" id="PF14105">
    <property type="entry name" value="DUF4278"/>
    <property type="match status" value="1"/>
</dbReference>
<feature type="region of interest" description="Disordered" evidence="1">
    <location>
        <begin position="60"/>
        <end position="79"/>
    </location>
</feature>
<evidence type="ECO:0000313" key="2">
    <source>
        <dbReference type="EMBL" id="SDF46224.1"/>
    </source>
</evidence>
<dbReference type="RefSeq" id="WP_008886682.1">
    <property type="nucleotide sequence ID" value="NZ_FNAV01000022.1"/>
</dbReference>
<organism evidence="2 3">
    <name type="scientific">Salipiger thiooxidans</name>
    <dbReference type="NCBI Taxonomy" id="282683"/>
    <lineage>
        <taxon>Bacteria</taxon>
        <taxon>Pseudomonadati</taxon>
        <taxon>Pseudomonadota</taxon>
        <taxon>Alphaproteobacteria</taxon>
        <taxon>Rhodobacterales</taxon>
        <taxon>Roseobacteraceae</taxon>
        <taxon>Salipiger</taxon>
    </lineage>
</organism>
<dbReference type="AlphaFoldDB" id="A0A1G7LA85"/>
<keyword evidence="3" id="KW-1185">Reference proteome</keyword>
<evidence type="ECO:0000313" key="3">
    <source>
        <dbReference type="Proteomes" id="UP000198994"/>
    </source>
</evidence>
<evidence type="ECO:0008006" key="4">
    <source>
        <dbReference type="Google" id="ProtNLM"/>
    </source>
</evidence>
<dbReference type="InterPro" id="IPR025458">
    <property type="entry name" value="DUF4278"/>
</dbReference>
<reference evidence="3" key="1">
    <citation type="submission" date="2016-10" db="EMBL/GenBank/DDBJ databases">
        <authorList>
            <person name="Varghese N."/>
            <person name="Submissions S."/>
        </authorList>
    </citation>
    <scope>NUCLEOTIDE SEQUENCE [LARGE SCALE GENOMIC DNA]</scope>
    <source>
        <strain evidence="3">DSM 10146</strain>
    </source>
</reference>
<evidence type="ECO:0000256" key="1">
    <source>
        <dbReference type="SAM" id="MobiDB-lite"/>
    </source>
</evidence>
<proteinExistence type="predicted"/>
<gene>
    <name evidence="2" type="ORF">SAMN04488105_12257</name>
</gene>
<name>A0A1G7LA85_9RHOB</name>
<protein>
    <recommendedName>
        <fullName evidence="4">DUF4278 domain-containing protein</fullName>
    </recommendedName>
</protein>
<dbReference type="EMBL" id="FNAV01000022">
    <property type="protein sequence ID" value="SDF46224.1"/>
    <property type="molecule type" value="Genomic_DNA"/>
</dbReference>
<dbReference type="STRING" id="282683.SAMN04488105_12257"/>
<sequence length="79" mass="8807">MTALTPTFALFDGPALPDRQGGEPVLRYRGVAYRRSELTRPRRAEATRLMYRGVAYRPTAAAPAPEPAPGQRRYRGVAY</sequence>